<dbReference type="InterPro" id="IPR035992">
    <property type="entry name" value="Ricin_B-like_lectins"/>
</dbReference>
<protein>
    <recommendedName>
        <fullName evidence="1">Ricin B lectin domain-containing protein</fullName>
    </recommendedName>
</protein>
<dbReference type="Proteomes" id="UP000190797">
    <property type="component" value="Chromosome"/>
</dbReference>
<reference evidence="3" key="1">
    <citation type="journal article" date="2017" name="Med. Chem. Commun.">
        <title>Nonomuraea sp. ATCC 55076 harbours the largest actinomycete chromosome to date and the kistamicin biosynthetic gene cluster.</title>
        <authorList>
            <person name="Nazari B."/>
            <person name="Forneris C.C."/>
            <person name="Gibson M.I."/>
            <person name="Moon K."/>
            <person name="Schramma K.R."/>
            <person name="Seyedsayamdost M.R."/>
        </authorList>
    </citation>
    <scope>NUCLEOTIDE SEQUENCE [LARGE SCALE GENOMIC DNA]</scope>
    <source>
        <strain evidence="3">ATCC 55076</strain>
    </source>
</reference>
<dbReference type="KEGG" id="noa:BKM31_12700"/>
<organism evidence="2 3">
    <name type="scientific">[Actinomadura] parvosata subsp. kistnae</name>
    <dbReference type="NCBI Taxonomy" id="1909395"/>
    <lineage>
        <taxon>Bacteria</taxon>
        <taxon>Bacillati</taxon>
        <taxon>Actinomycetota</taxon>
        <taxon>Actinomycetes</taxon>
        <taxon>Streptosporangiales</taxon>
        <taxon>Streptosporangiaceae</taxon>
        <taxon>Nonomuraea</taxon>
    </lineage>
</organism>
<dbReference type="PANTHER" id="PTHR36129">
    <property type="entry name" value="ORGANIC SOLUTE TRANSPORTER SUBUNIT BETA-RELATED"/>
    <property type="match status" value="1"/>
</dbReference>
<gene>
    <name evidence="2" type="ORF">BKM31_12700</name>
</gene>
<dbReference type="GO" id="GO:0015721">
    <property type="term" value="P:bile acid and bile salt transport"/>
    <property type="evidence" value="ECO:0007669"/>
    <property type="project" value="TreeGrafter"/>
</dbReference>
<dbReference type="InterPro" id="IPR000772">
    <property type="entry name" value="Ricin_B_lectin"/>
</dbReference>
<evidence type="ECO:0000259" key="1">
    <source>
        <dbReference type="SMART" id="SM00458"/>
    </source>
</evidence>
<keyword evidence="3" id="KW-1185">Reference proteome</keyword>
<evidence type="ECO:0000313" key="2">
    <source>
        <dbReference type="EMBL" id="AQZ62212.1"/>
    </source>
</evidence>
<dbReference type="PROSITE" id="PS50231">
    <property type="entry name" value="RICIN_B_LECTIN"/>
    <property type="match status" value="1"/>
</dbReference>
<dbReference type="SMART" id="SM00458">
    <property type="entry name" value="RICIN"/>
    <property type="match status" value="1"/>
</dbReference>
<dbReference type="RefSeq" id="WP_186404751.1">
    <property type="nucleotide sequence ID" value="NZ_CP017717.1"/>
</dbReference>
<dbReference type="GO" id="GO:0005886">
    <property type="term" value="C:plasma membrane"/>
    <property type="evidence" value="ECO:0007669"/>
    <property type="project" value="TreeGrafter"/>
</dbReference>
<accession>A0A1U9ZW98</accession>
<dbReference type="AlphaFoldDB" id="A0A1U9ZW98"/>
<dbReference type="Gene3D" id="2.80.10.50">
    <property type="match status" value="1"/>
</dbReference>
<feature type="domain" description="Ricin B lectin" evidence="1">
    <location>
        <begin position="7"/>
        <end position="130"/>
    </location>
</feature>
<dbReference type="InterPro" id="IPR052678">
    <property type="entry name" value="OST-beta_subunit"/>
</dbReference>
<dbReference type="GO" id="GO:0032991">
    <property type="term" value="C:protein-containing complex"/>
    <property type="evidence" value="ECO:0007669"/>
    <property type="project" value="TreeGrafter"/>
</dbReference>
<dbReference type="PANTHER" id="PTHR36129:SF1">
    <property type="entry name" value="ORGANIC SOLUTE TRANSPORTER SUBUNIT BETA"/>
    <property type="match status" value="1"/>
</dbReference>
<evidence type="ECO:0000313" key="3">
    <source>
        <dbReference type="Proteomes" id="UP000190797"/>
    </source>
</evidence>
<dbReference type="SUPFAM" id="SSF50370">
    <property type="entry name" value="Ricin B-like lectins"/>
    <property type="match status" value="1"/>
</dbReference>
<proteinExistence type="predicted"/>
<dbReference type="EMBL" id="CP017717">
    <property type="protein sequence ID" value="AQZ62212.1"/>
    <property type="molecule type" value="Genomic_DNA"/>
</dbReference>
<sequence>MYPPGTPGPFRIANHGSGLCLDTGSFGSSVYVGRCNGDDAGQRWGWWNGGWLINLQLDQCLAAVTISGAVQARLQPCVDYPFQHWTHQNFAILNTSTGTNRCLQPAAAVEGANVAPVTCRTTSSQGWSVTYW</sequence>
<name>A0A1U9ZW98_9ACTN</name>
<dbReference type="Pfam" id="PF00652">
    <property type="entry name" value="Ricin_B_lectin"/>
    <property type="match status" value="1"/>
</dbReference>